<dbReference type="GO" id="GO:0032259">
    <property type="term" value="P:methylation"/>
    <property type="evidence" value="ECO:0007669"/>
    <property type="project" value="UniProtKB-KW"/>
</dbReference>
<dbReference type="PANTHER" id="PTHR35276">
    <property type="entry name" value="S-ADENOSYL-L-METHIONINE-DEPENDENT METHYLTRANSFERASES SUPERFAMILY PROTEIN"/>
    <property type="match status" value="1"/>
</dbReference>
<proteinExistence type="predicted"/>
<keyword evidence="1" id="KW-0489">Methyltransferase</keyword>
<dbReference type="Pfam" id="PF06962">
    <property type="entry name" value="rRNA_methylase"/>
    <property type="match status" value="1"/>
</dbReference>
<dbReference type="PANTHER" id="PTHR35276:SF1">
    <property type="entry name" value="TRNA (MNM(5)S(2)U34)-METHYLTRANSFERASE, CHLOROPLASTIC"/>
    <property type="match status" value="1"/>
</dbReference>
<gene>
    <name evidence="1" type="ORF">KHM83_08340</name>
</gene>
<keyword evidence="1" id="KW-0808">Transferase</keyword>
<name>A0ABS5PNN6_9FIRM</name>
<protein>
    <submittedName>
        <fullName evidence="1">Class I SAM-dependent methyltransferase</fullName>
    </submittedName>
</protein>
<sequence>MKTFGNVVNVFRVLVKGHLSSGMTVLDATSGNGHDTLFLLDLVGENGFVYAFDYQSTAIEATATRCMHNGVLPTNLKLICDSHANLDQYIESETLDAAVFNLGYLPGGDKAITTKVESTAAAIEKALMALKSGGLLYILCYAGHPSGVEEYRYLQLKLSALPQRTFDVMTVDFINQAGKPPVMWVIEKK</sequence>
<evidence type="ECO:0000313" key="2">
    <source>
        <dbReference type="Proteomes" id="UP000746471"/>
    </source>
</evidence>
<dbReference type="CDD" id="cd02440">
    <property type="entry name" value="AdoMet_MTases"/>
    <property type="match status" value="1"/>
</dbReference>
<dbReference type="InterPro" id="IPR029063">
    <property type="entry name" value="SAM-dependent_MTases_sf"/>
</dbReference>
<dbReference type="Gene3D" id="3.40.50.150">
    <property type="entry name" value="Vaccinia Virus protein VP39"/>
    <property type="match status" value="1"/>
</dbReference>
<keyword evidence="2" id="KW-1185">Reference proteome</keyword>
<dbReference type="GO" id="GO:0008168">
    <property type="term" value="F:methyltransferase activity"/>
    <property type="evidence" value="ECO:0007669"/>
    <property type="project" value="UniProtKB-KW"/>
</dbReference>
<comment type="caution">
    <text evidence="1">The sequence shown here is derived from an EMBL/GenBank/DDBJ whole genome shotgun (WGS) entry which is preliminary data.</text>
</comment>
<accession>A0ABS5PNN6</accession>
<evidence type="ECO:0000313" key="1">
    <source>
        <dbReference type="EMBL" id="MBS7526683.1"/>
    </source>
</evidence>
<dbReference type="RefSeq" id="WP_213236543.1">
    <property type="nucleotide sequence ID" value="NZ_JAHBCL010000012.1"/>
</dbReference>
<dbReference type="SUPFAM" id="SSF53335">
    <property type="entry name" value="S-adenosyl-L-methionine-dependent methyltransferases"/>
    <property type="match status" value="1"/>
</dbReference>
<dbReference type="Proteomes" id="UP000746471">
    <property type="component" value="Unassembled WGS sequence"/>
</dbReference>
<reference evidence="1 2" key="1">
    <citation type="submission" date="2021-05" db="EMBL/GenBank/DDBJ databases">
        <title>Fusibacter ferrireducens sp. nov., an anaerobic, sulfur- and Fe-reducing bacterium isolated from the mangrove sediment.</title>
        <authorList>
            <person name="Qiu D."/>
        </authorList>
    </citation>
    <scope>NUCLEOTIDE SEQUENCE [LARGE SCALE GENOMIC DNA]</scope>
    <source>
        <strain evidence="1 2">DSM 12116</strain>
    </source>
</reference>
<organism evidence="1 2">
    <name type="scientific">Fusibacter paucivorans</name>
    <dbReference type="NCBI Taxonomy" id="76009"/>
    <lineage>
        <taxon>Bacteria</taxon>
        <taxon>Bacillati</taxon>
        <taxon>Bacillota</taxon>
        <taxon>Clostridia</taxon>
        <taxon>Eubacteriales</taxon>
        <taxon>Eubacteriales Family XII. Incertae Sedis</taxon>
        <taxon>Fusibacter</taxon>
    </lineage>
</organism>
<dbReference type="EMBL" id="JAHBCL010000012">
    <property type="protein sequence ID" value="MBS7526683.1"/>
    <property type="molecule type" value="Genomic_DNA"/>
</dbReference>
<dbReference type="InterPro" id="IPR010719">
    <property type="entry name" value="MnmM_MeTrfase"/>
</dbReference>